<feature type="domain" description="NodB homology" evidence="3">
    <location>
        <begin position="87"/>
        <end position="249"/>
    </location>
</feature>
<dbReference type="RefSeq" id="WP_127693408.1">
    <property type="nucleotide sequence ID" value="NZ_SACQ01000002.1"/>
</dbReference>
<dbReference type="InterPro" id="IPR011330">
    <property type="entry name" value="Glyco_hydro/deAcase_b/a-brl"/>
</dbReference>
<comment type="caution">
    <text evidence="4">The sequence shown here is derived from an EMBL/GenBank/DDBJ whole genome shotgun (WGS) entry which is preliminary data.</text>
</comment>
<dbReference type="GO" id="GO:0005576">
    <property type="term" value="C:extracellular region"/>
    <property type="evidence" value="ECO:0007669"/>
    <property type="project" value="UniProtKB-SubCell"/>
</dbReference>
<reference evidence="4 5" key="1">
    <citation type="submission" date="2019-01" db="EMBL/GenBank/DDBJ databases">
        <authorList>
            <person name="Chen W.-M."/>
        </authorList>
    </citation>
    <scope>NUCLEOTIDE SEQUENCE [LARGE SCALE GENOMIC DNA]</scope>
    <source>
        <strain evidence="4 5">HPM-16</strain>
    </source>
</reference>
<comment type="subcellular location">
    <subcellularLocation>
        <location evidence="1">Secreted</location>
    </subcellularLocation>
</comment>
<evidence type="ECO:0000259" key="3">
    <source>
        <dbReference type="PROSITE" id="PS51677"/>
    </source>
</evidence>
<dbReference type="CDD" id="cd10918">
    <property type="entry name" value="CE4_NodB_like_5s_6s"/>
    <property type="match status" value="1"/>
</dbReference>
<gene>
    <name evidence="4" type="ORF">EOE65_06100</name>
</gene>
<accession>A0A437QAY0</accession>
<keyword evidence="2" id="KW-0732">Signal</keyword>
<evidence type="ECO:0000313" key="4">
    <source>
        <dbReference type="EMBL" id="RVU31549.1"/>
    </source>
</evidence>
<protein>
    <submittedName>
        <fullName evidence="4">Polysaccharide deacetylase family protein</fullName>
    </submittedName>
</protein>
<dbReference type="PANTHER" id="PTHR34216">
    <property type="match status" value="1"/>
</dbReference>
<dbReference type="PROSITE" id="PS51677">
    <property type="entry name" value="NODB"/>
    <property type="match status" value="1"/>
</dbReference>
<dbReference type="PANTHER" id="PTHR34216:SF3">
    <property type="entry name" value="POLY-BETA-1,6-N-ACETYL-D-GLUCOSAMINE N-DEACETYLASE"/>
    <property type="match status" value="1"/>
</dbReference>
<dbReference type="SUPFAM" id="SSF88713">
    <property type="entry name" value="Glycoside hydrolase/deacetylase"/>
    <property type="match status" value="1"/>
</dbReference>
<evidence type="ECO:0000256" key="2">
    <source>
        <dbReference type="ARBA" id="ARBA00022729"/>
    </source>
</evidence>
<dbReference type="AlphaFoldDB" id="A0A437QAY0"/>
<evidence type="ECO:0000313" key="5">
    <source>
        <dbReference type="Proteomes" id="UP000282818"/>
    </source>
</evidence>
<keyword evidence="5" id="KW-1185">Reference proteome</keyword>
<dbReference type="EMBL" id="SACQ01000002">
    <property type="protein sequence ID" value="RVU31549.1"/>
    <property type="molecule type" value="Genomic_DNA"/>
</dbReference>
<dbReference type="Proteomes" id="UP000282818">
    <property type="component" value="Unassembled WGS sequence"/>
</dbReference>
<proteinExistence type="predicted"/>
<dbReference type="GO" id="GO:0005975">
    <property type="term" value="P:carbohydrate metabolic process"/>
    <property type="evidence" value="ECO:0007669"/>
    <property type="project" value="InterPro"/>
</dbReference>
<dbReference type="Pfam" id="PF01522">
    <property type="entry name" value="Polysacc_deac_1"/>
    <property type="match status" value="1"/>
</dbReference>
<dbReference type="Gene3D" id="3.20.20.370">
    <property type="entry name" value="Glycoside hydrolase/deacetylase"/>
    <property type="match status" value="1"/>
</dbReference>
<evidence type="ECO:0000256" key="1">
    <source>
        <dbReference type="ARBA" id="ARBA00004613"/>
    </source>
</evidence>
<name>A0A437QAY0_9GAMM</name>
<dbReference type="GO" id="GO:0016810">
    <property type="term" value="F:hydrolase activity, acting on carbon-nitrogen (but not peptide) bonds"/>
    <property type="evidence" value="ECO:0007669"/>
    <property type="project" value="InterPro"/>
</dbReference>
<organism evidence="4 5">
    <name type="scientific">Neptunomonas marina</name>
    <dbReference type="NCBI Taxonomy" id="1815562"/>
    <lineage>
        <taxon>Bacteria</taxon>
        <taxon>Pseudomonadati</taxon>
        <taxon>Pseudomonadota</taxon>
        <taxon>Gammaproteobacteria</taxon>
        <taxon>Oceanospirillales</taxon>
        <taxon>Oceanospirillaceae</taxon>
        <taxon>Neptunomonas</taxon>
    </lineage>
</organism>
<dbReference type="InterPro" id="IPR002509">
    <property type="entry name" value="NODB_dom"/>
</dbReference>
<dbReference type="InterPro" id="IPR051398">
    <property type="entry name" value="Polysacch_Deacetylase"/>
</dbReference>
<sequence>MIYLLLIILFLVGLYLSAHYNWWRPSVDALAPRVLMYHSVQEQPGDTPAELVVTPQRFAEQIDYLIGKGYQFCTVSELIAVPEAAHKRVALTFDDGFRDNYQVMFPILKAKGAKATIYLAPEMEQIEKLSADEIREMDASGLVEFGAHTMTHINVSQTPLEQAEAEILASKRWVEALLKKPCDAFAYPYGRFNDANVEQVKRAGFTSAVTVKKGIEPLTDYHRIKRVSVLRSTNRWQFAIALAKGRYRV</sequence>